<evidence type="ECO:0000313" key="1">
    <source>
        <dbReference type="EMBL" id="TDF72600.1"/>
    </source>
</evidence>
<comment type="caution">
    <text evidence="1">The sequence shown here is derived from an EMBL/GenBank/DDBJ whole genome shotgun (WGS) entry which is preliminary data.</text>
</comment>
<evidence type="ECO:0000313" key="2">
    <source>
        <dbReference type="Proteomes" id="UP000294588"/>
    </source>
</evidence>
<reference evidence="1" key="1">
    <citation type="submission" date="2019-03" db="EMBL/GenBank/DDBJ databases">
        <title>Candidatus Syntrophosphaera thermopropionivorans: a novel player in syntrophic propionate oxidation during anaerobic digestion.</title>
        <authorList>
            <person name="Dyksma S."/>
        </authorList>
    </citation>
    <scope>NUCLEOTIDE SEQUENCE</scope>
    <source>
        <strain evidence="1">W5</strain>
    </source>
</reference>
<dbReference type="EC" id="2.5.1.7" evidence="1"/>
<name>A0AC61QI17_9BACT</name>
<keyword evidence="1" id="KW-0808">Transferase</keyword>
<dbReference type="Proteomes" id="UP000294588">
    <property type="component" value="Unassembled WGS sequence"/>
</dbReference>
<sequence length="415" mass="44458">MEQFIIEGNRNLSGTIPVSGAKNAILPAMAACLLAPGTSTLHNVPHLIDLKTMSLLLRVLGAKVEMENDVLSIDASHIDSYEAPYELVNKMRASIYVLGPLLARLGIAKVSFPGGCAIGTRPVDLHLMAMEALGAHITVEHGYINAKADKLVGADIYFPKSSVGATINALMAAVLAKGVTSLFNAAMEPEIDATIDFLNLMGAQISGKGTTTLVIEGVEKLHPTEMEMIPDRIEAGTFLIAGALSTNPVTVTNCNPNHLTLPMEKLRASGCELEVENCSITVYPPEIIQPVDIITLPYPGFPTDLQAQFTVLMCLADGISFIEDTIFPDRFAHVAELNRLQADIRVEQNIARVKGVKKLSGAEVMATDLRASAALVLAGIAAEGKTVISRIYHIDRGYDHIEKKLNAIGAKITRS</sequence>
<keyword evidence="2" id="KW-1185">Reference proteome</keyword>
<organism evidence="1 2">
    <name type="scientific">Candidatus Syntrophosphaera thermopropionivorans</name>
    <dbReference type="NCBI Taxonomy" id="2593015"/>
    <lineage>
        <taxon>Bacteria</taxon>
        <taxon>Pseudomonadati</taxon>
        <taxon>Candidatus Cloacimonadota</taxon>
        <taxon>Candidatus Cloacimonadia</taxon>
        <taxon>Candidatus Cloacimonadales</taxon>
        <taxon>Candidatus Cloacimonadaceae</taxon>
        <taxon>Candidatus Syntrophosphaera</taxon>
    </lineage>
</organism>
<proteinExistence type="predicted"/>
<gene>
    <name evidence="1" type="primary">murA</name>
    <name evidence="1" type="ORF">E0946_06205</name>
</gene>
<protein>
    <submittedName>
        <fullName evidence="1">UDP-N-acetylglucosamine 1-carboxyvinyltransferase</fullName>
        <ecNumber evidence="1">2.5.1.7</ecNumber>
    </submittedName>
</protein>
<accession>A0AC61QI17</accession>
<dbReference type="EMBL" id="SMOG01000023">
    <property type="protein sequence ID" value="TDF72600.1"/>
    <property type="molecule type" value="Genomic_DNA"/>
</dbReference>